<feature type="region of interest" description="Disordered" evidence="1">
    <location>
        <begin position="252"/>
        <end position="277"/>
    </location>
</feature>
<sequence>MSPYRGFPRDEEAVAFVMKWSDPLSIDRHKEMRAALYELNSPPQTAFTTPGPSLARHLFNDPSKTAFTYTVDVSAAAATANAHLYGGDILRASSVKAGSVLGMKTPTWTKAKRKGNLRYMLNYTESPGISVSRLIVKCAVEKNLKPGEKNVMLMAIAFERLETWPRMLQPVEPPRTNPSQSSRAVGQEGGAGVISSSEGQAHGQCRCHERNLCVFESQRNTGIDVNAIVSAAVDSGARLYLSVTRDTYNNYPRTSHDFDPTRNYDAGASTSSSGGRAPIFISVTEDTYNYDPTSPPHS</sequence>
<proteinExistence type="predicted"/>
<dbReference type="Proteomes" id="UP001465976">
    <property type="component" value="Unassembled WGS sequence"/>
</dbReference>
<evidence type="ECO:0000256" key="1">
    <source>
        <dbReference type="SAM" id="MobiDB-lite"/>
    </source>
</evidence>
<protein>
    <submittedName>
        <fullName evidence="2">Uncharacterized protein</fullName>
    </submittedName>
</protein>
<feature type="compositionally biased region" description="Low complexity" evidence="1">
    <location>
        <begin position="266"/>
        <end position="277"/>
    </location>
</feature>
<name>A0ABR3EQ02_9AGAR</name>
<evidence type="ECO:0000313" key="3">
    <source>
        <dbReference type="Proteomes" id="UP001465976"/>
    </source>
</evidence>
<gene>
    <name evidence="2" type="ORF">V5O48_017075</name>
</gene>
<dbReference type="EMBL" id="JBAHYK010002494">
    <property type="protein sequence ID" value="KAL0564961.1"/>
    <property type="molecule type" value="Genomic_DNA"/>
</dbReference>
<evidence type="ECO:0000313" key="2">
    <source>
        <dbReference type="EMBL" id="KAL0564961.1"/>
    </source>
</evidence>
<accession>A0ABR3EQ02</accession>
<keyword evidence="3" id="KW-1185">Reference proteome</keyword>
<comment type="caution">
    <text evidence="2">The sequence shown here is derived from an EMBL/GenBank/DDBJ whole genome shotgun (WGS) entry which is preliminary data.</text>
</comment>
<organism evidence="2 3">
    <name type="scientific">Marasmius crinis-equi</name>
    <dbReference type="NCBI Taxonomy" id="585013"/>
    <lineage>
        <taxon>Eukaryota</taxon>
        <taxon>Fungi</taxon>
        <taxon>Dikarya</taxon>
        <taxon>Basidiomycota</taxon>
        <taxon>Agaricomycotina</taxon>
        <taxon>Agaricomycetes</taxon>
        <taxon>Agaricomycetidae</taxon>
        <taxon>Agaricales</taxon>
        <taxon>Marasmiineae</taxon>
        <taxon>Marasmiaceae</taxon>
        <taxon>Marasmius</taxon>
    </lineage>
</organism>
<feature type="region of interest" description="Disordered" evidence="1">
    <location>
        <begin position="169"/>
        <end position="200"/>
    </location>
</feature>
<reference evidence="2 3" key="1">
    <citation type="submission" date="2024-02" db="EMBL/GenBank/DDBJ databases">
        <title>A draft genome for the cacao thread blight pathogen Marasmius crinis-equi.</title>
        <authorList>
            <person name="Cohen S.P."/>
            <person name="Baruah I.K."/>
            <person name="Amoako-Attah I."/>
            <person name="Bukari Y."/>
            <person name="Meinhardt L.W."/>
            <person name="Bailey B.A."/>
        </authorList>
    </citation>
    <scope>NUCLEOTIDE SEQUENCE [LARGE SCALE GENOMIC DNA]</scope>
    <source>
        <strain evidence="2 3">GH-76</strain>
    </source>
</reference>